<comment type="pathway">
    <text evidence="2">Secondary metabolite biosynthesis.</text>
</comment>
<evidence type="ECO:0000256" key="8">
    <source>
        <dbReference type="SAM" id="Coils"/>
    </source>
</evidence>
<keyword evidence="4" id="KW-0808">Transferase</keyword>
<evidence type="ECO:0000256" key="3">
    <source>
        <dbReference type="ARBA" id="ARBA00007282"/>
    </source>
</evidence>
<reference evidence="11" key="2">
    <citation type="journal article" date="2022" name="Microbiol. Resour. Announc.">
        <title>Whole-Genome Sequence of Entomortierella parvispora E1425, a Mucoromycotan Fungus Associated with Burkholderiaceae-Related Endosymbiotic Bacteria.</title>
        <authorList>
            <person name="Herlambang A."/>
            <person name="Guo Y."/>
            <person name="Takashima Y."/>
            <person name="Narisawa K."/>
            <person name="Ohta H."/>
            <person name="Nishizawa T."/>
        </authorList>
    </citation>
    <scope>NUCLEOTIDE SEQUENCE</scope>
    <source>
        <strain evidence="11">E1425</strain>
    </source>
</reference>
<dbReference type="GO" id="GO:0016020">
    <property type="term" value="C:membrane"/>
    <property type="evidence" value="ECO:0007669"/>
    <property type="project" value="UniProtKB-SubCell"/>
</dbReference>
<comment type="similarity">
    <text evidence="3">Belongs to the wax synthase family.</text>
</comment>
<evidence type="ECO:0000256" key="2">
    <source>
        <dbReference type="ARBA" id="ARBA00005179"/>
    </source>
</evidence>
<dbReference type="InterPro" id="IPR044851">
    <property type="entry name" value="Wax_synthase"/>
</dbReference>
<feature type="transmembrane region" description="Helical" evidence="9">
    <location>
        <begin position="302"/>
        <end position="324"/>
    </location>
</feature>
<dbReference type="EMBL" id="BQFW01000002">
    <property type="protein sequence ID" value="GJJ69659.1"/>
    <property type="molecule type" value="Genomic_DNA"/>
</dbReference>
<dbReference type="Proteomes" id="UP000827284">
    <property type="component" value="Unassembled WGS sequence"/>
</dbReference>
<accession>A0A9P3H3Y5</accession>
<organism evidence="11 12">
    <name type="scientific">Entomortierella parvispora</name>
    <dbReference type="NCBI Taxonomy" id="205924"/>
    <lineage>
        <taxon>Eukaryota</taxon>
        <taxon>Fungi</taxon>
        <taxon>Fungi incertae sedis</taxon>
        <taxon>Mucoromycota</taxon>
        <taxon>Mortierellomycotina</taxon>
        <taxon>Mortierellomycetes</taxon>
        <taxon>Mortierellales</taxon>
        <taxon>Mortierellaceae</taxon>
        <taxon>Entomortierella</taxon>
    </lineage>
</organism>
<evidence type="ECO:0000313" key="12">
    <source>
        <dbReference type="Proteomes" id="UP000827284"/>
    </source>
</evidence>
<dbReference type="OrthoDB" id="1077582at2759"/>
<evidence type="ECO:0000256" key="5">
    <source>
        <dbReference type="ARBA" id="ARBA00022692"/>
    </source>
</evidence>
<evidence type="ECO:0000256" key="1">
    <source>
        <dbReference type="ARBA" id="ARBA00004141"/>
    </source>
</evidence>
<evidence type="ECO:0000256" key="9">
    <source>
        <dbReference type="SAM" id="Phobius"/>
    </source>
</evidence>
<reference evidence="11" key="1">
    <citation type="submission" date="2021-11" db="EMBL/GenBank/DDBJ databases">
        <authorList>
            <person name="Herlambang A."/>
            <person name="Guo Y."/>
            <person name="Takashima Y."/>
            <person name="Nishizawa T."/>
        </authorList>
    </citation>
    <scope>NUCLEOTIDE SEQUENCE</scope>
    <source>
        <strain evidence="11">E1425</strain>
    </source>
</reference>
<feature type="transmembrane region" description="Helical" evidence="9">
    <location>
        <begin position="423"/>
        <end position="441"/>
    </location>
</feature>
<dbReference type="Pfam" id="PF13813">
    <property type="entry name" value="MBOAT_2"/>
    <property type="match status" value="1"/>
</dbReference>
<keyword evidence="6 9" id="KW-1133">Transmembrane helix</keyword>
<dbReference type="GO" id="GO:0006629">
    <property type="term" value="P:lipid metabolic process"/>
    <property type="evidence" value="ECO:0007669"/>
    <property type="project" value="InterPro"/>
</dbReference>
<feature type="transmembrane region" description="Helical" evidence="9">
    <location>
        <begin position="453"/>
        <end position="472"/>
    </location>
</feature>
<feature type="domain" description="Wax synthase" evidence="10">
    <location>
        <begin position="343"/>
        <end position="429"/>
    </location>
</feature>
<gene>
    <name evidence="11" type="ORF">EMPS_02007</name>
</gene>
<sequence>MEVLTASTTRLLSTLNQYTNNAFFNALPQKLPVEPCLLLQNKNAFQFGLTDAYYFSIFFIFGGGLYILLLLPFNLQQKQAMAAPLVLGLTVFPLITSSINSPLLQLVHMGACGCVLMRMIDLYYVRPWRTGKEPTMNLEDWWREVWEPFRKIPLSKEQLQRLELEQQQSRLRMELERNAAHKVEQKNKELENEKNEDAITKTTATITTAANDTHSITTNTSTTTSSTTATTASKPIAMKGKPVKQIYTPPMDPNPQHWSVYLPRWLFYAALVDVIVFCMSFIDFAQIQTFSTLGQLPVRIGVAAMVIFDISLANYTLMIIWANVTGEKIRNTEWTLVTHYFPGLATSPRVFWQQWHHLFQYIWVDLGAKPTYHFLHKYVTPKTKNKAMAKTAERILPVMGVFLMSGLMHEYMMIGMWQIRPGHMTAFFLIQGAGTIVSQILDSTIGRKVRVPDVILIAMTWIFNLTTASLFMEPVLKNQGHNLIANQSLLVHSYNFLRSNGVF</sequence>
<keyword evidence="7 9" id="KW-0472">Membrane</keyword>
<feature type="transmembrane region" description="Helical" evidence="9">
    <location>
        <begin position="80"/>
        <end position="99"/>
    </location>
</feature>
<feature type="transmembrane region" description="Helical" evidence="9">
    <location>
        <begin position="395"/>
        <end position="417"/>
    </location>
</feature>
<evidence type="ECO:0000259" key="10">
    <source>
        <dbReference type="Pfam" id="PF13813"/>
    </source>
</evidence>
<comment type="subcellular location">
    <subcellularLocation>
        <location evidence="1">Membrane</location>
        <topology evidence="1">Multi-pass membrane protein</topology>
    </subcellularLocation>
</comment>
<protein>
    <recommendedName>
        <fullName evidence="10">Wax synthase domain-containing protein</fullName>
    </recommendedName>
</protein>
<feature type="transmembrane region" description="Helical" evidence="9">
    <location>
        <begin position="52"/>
        <end position="73"/>
    </location>
</feature>
<dbReference type="AlphaFoldDB" id="A0A9P3H3Y5"/>
<comment type="caution">
    <text evidence="11">The sequence shown here is derived from an EMBL/GenBank/DDBJ whole genome shotgun (WGS) entry which is preliminary data.</text>
</comment>
<dbReference type="InterPro" id="IPR032805">
    <property type="entry name" value="Wax_synthase_dom"/>
</dbReference>
<dbReference type="PANTHER" id="PTHR31595">
    <property type="entry name" value="LONG-CHAIN-ALCOHOL O-FATTY-ACYLTRANSFERASE 3-RELATED"/>
    <property type="match status" value="1"/>
</dbReference>
<evidence type="ECO:0000256" key="4">
    <source>
        <dbReference type="ARBA" id="ARBA00022679"/>
    </source>
</evidence>
<evidence type="ECO:0000256" key="7">
    <source>
        <dbReference type="ARBA" id="ARBA00023136"/>
    </source>
</evidence>
<feature type="coiled-coil region" evidence="8">
    <location>
        <begin position="154"/>
        <end position="200"/>
    </location>
</feature>
<name>A0A9P3H3Y5_9FUNG</name>
<dbReference type="PANTHER" id="PTHR31595:SF57">
    <property type="entry name" value="OS04G0481900 PROTEIN"/>
    <property type="match status" value="1"/>
</dbReference>
<evidence type="ECO:0000313" key="11">
    <source>
        <dbReference type="EMBL" id="GJJ69659.1"/>
    </source>
</evidence>
<dbReference type="GO" id="GO:0008374">
    <property type="term" value="F:O-acyltransferase activity"/>
    <property type="evidence" value="ECO:0007669"/>
    <property type="project" value="InterPro"/>
</dbReference>
<keyword evidence="12" id="KW-1185">Reference proteome</keyword>
<keyword evidence="8" id="KW-0175">Coiled coil</keyword>
<evidence type="ECO:0000256" key="6">
    <source>
        <dbReference type="ARBA" id="ARBA00022989"/>
    </source>
</evidence>
<keyword evidence="5 9" id="KW-0812">Transmembrane</keyword>
<proteinExistence type="inferred from homology"/>
<feature type="transmembrane region" description="Helical" evidence="9">
    <location>
        <begin position="265"/>
        <end position="282"/>
    </location>
</feature>